<accession>D7FMH7</accession>
<feature type="region of interest" description="Disordered" evidence="2">
    <location>
        <begin position="912"/>
        <end position="952"/>
    </location>
</feature>
<dbReference type="InterPro" id="IPR051696">
    <property type="entry name" value="DENN_Domain_GEFs"/>
</dbReference>
<dbReference type="EMBL" id="FN648214">
    <property type="protein sequence ID" value="CBJ25874.1"/>
    <property type="molecule type" value="Genomic_DNA"/>
</dbReference>
<dbReference type="InParanoid" id="D7FMH7"/>
<feature type="compositionally biased region" description="Gly residues" evidence="2">
    <location>
        <begin position="538"/>
        <end position="553"/>
    </location>
</feature>
<dbReference type="Gene3D" id="3.30.450.200">
    <property type="match status" value="1"/>
</dbReference>
<dbReference type="AlphaFoldDB" id="D7FMH7"/>
<dbReference type="InterPro" id="IPR001194">
    <property type="entry name" value="cDENN_dom"/>
</dbReference>
<feature type="region of interest" description="Disordered" evidence="2">
    <location>
        <begin position="796"/>
        <end position="816"/>
    </location>
</feature>
<dbReference type="NCBIfam" id="TIGR00756">
    <property type="entry name" value="PPR"/>
    <property type="match status" value="1"/>
</dbReference>
<dbReference type="eggNOG" id="KOG2127">
    <property type="taxonomic scope" value="Eukaryota"/>
</dbReference>
<feature type="repeat" description="PPR" evidence="1">
    <location>
        <begin position="725"/>
        <end position="759"/>
    </location>
</feature>
<dbReference type="PANTHER" id="PTHR12296:SF21">
    <property type="entry name" value="DENN DOMAIN-CONTAINING PROTEIN 3"/>
    <property type="match status" value="1"/>
</dbReference>
<feature type="compositionally biased region" description="Gly residues" evidence="2">
    <location>
        <begin position="1073"/>
        <end position="1083"/>
    </location>
</feature>
<dbReference type="OMA" id="ENTANHM"/>
<dbReference type="STRING" id="2880.D7FMH7"/>
<dbReference type="SMART" id="SM00801">
    <property type="entry name" value="dDENN"/>
    <property type="match status" value="1"/>
</dbReference>
<feature type="compositionally biased region" description="Polar residues" evidence="2">
    <location>
        <begin position="830"/>
        <end position="841"/>
    </location>
</feature>
<feature type="region of interest" description="Disordered" evidence="2">
    <location>
        <begin position="627"/>
        <end position="679"/>
    </location>
</feature>
<evidence type="ECO:0000313" key="5">
    <source>
        <dbReference type="Proteomes" id="UP000002630"/>
    </source>
</evidence>
<dbReference type="PROSITE" id="PS51375">
    <property type="entry name" value="PPR"/>
    <property type="match status" value="1"/>
</dbReference>
<feature type="region of interest" description="Disordered" evidence="2">
    <location>
        <begin position="826"/>
        <end position="845"/>
    </location>
</feature>
<proteinExistence type="predicted"/>
<reference evidence="4 5" key="1">
    <citation type="journal article" date="2010" name="Nature">
        <title>The Ectocarpus genome and the independent evolution of multicellularity in brown algae.</title>
        <authorList>
            <person name="Cock J.M."/>
            <person name="Sterck L."/>
            <person name="Rouze P."/>
            <person name="Scornet D."/>
            <person name="Allen A.E."/>
            <person name="Amoutzias G."/>
            <person name="Anthouard V."/>
            <person name="Artiguenave F."/>
            <person name="Aury J.M."/>
            <person name="Badger J.H."/>
            <person name="Beszteri B."/>
            <person name="Billiau K."/>
            <person name="Bonnet E."/>
            <person name="Bothwell J.H."/>
            <person name="Bowler C."/>
            <person name="Boyen C."/>
            <person name="Brownlee C."/>
            <person name="Carrano C.J."/>
            <person name="Charrier B."/>
            <person name="Cho G.Y."/>
            <person name="Coelho S.M."/>
            <person name="Collen J."/>
            <person name="Corre E."/>
            <person name="Da Silva C."/>
            <person name="Delage L."/>
            <person name="Delaroque N."/>
            <person name="Dittami S.M."/>
            <person name="Doulbeau S."/>
            <person name="Elias M."/>
            <person name="Farnham G."/>
            <person name="Gachon C.M."/>
            <person name="Gschloessl B."/>
            <person name="Heesch S."/>
            <person name="Jabbari K."/>
            <person name="Jubin C."/>
            <person name="Kawai H."/>
            <person name="Kimura K."/>
            <person name="Kloareg B."/>
            <person name="Kupper F.C."/>
            <person name="Lang D."/>
            <person name="Le Bail A."/>
            <person name="Leblanc C."/>
            <person name="Lerouge P."/>
            <person name="Lohr M."/>
            <person name="Lopez P.J."/>
            <person name="Martens C."/>
            <person name="Maumus F."/>
            <person name="Michel G."/>
            <person name="Miranda-Saavedra D."/>
            <person name="Morales J."/>
            <person name="Moreau H."/>
            <person name="Motomura T."/>
            <person name="Nagasato C."/>
            <person name="Napoli C.A."/>
            <person name="Nelson D.R."/>
            <person name="Nyvall-Collen P."/>
            <person name="Peters A.F."/>
            <person name="Pommier C."/>
            <person name="Potin P."/>
            <person name="Poulain J."/>
            <person name="Quesneville H."/>
            <person name="Read B."/>
            <person name="Rensing S.A."/>
            <person name="Ritter A."/>
            <person name="Rousvoal S."/>
            <person name="Samanta M."/>
            <person name="Samson G."/>
            <person name="Schroeder D.C."/>
            <person name="Segurens B."/>
            <person name="Strittmatter M."/>
            <person name="Tonon T."/>
            <person name="Tregear J.W."/>
            <person name="Valentin K."/>
            <person name="von Dassow P."/>
            <person name="Yamagishi T."/>
            <person name="Van de Peer Y."/>
            <person name="Wincker P."/>
        </authorList>
    </citation>
    <scope>NUCLEOTIDE SEQUENCE [LARGE SCALE GENOMIC DNA]</scope>
    <source>
        <strain evidence="5">Ec32 / CCAP1310/4</strain>
    </source>
</reference>
<keyword evidence="5" id="KW-1185">Reference proteome</keyword>
<dbReference type="OrthoDB" id="6019893at2759"/>
<name>D7FMH7_ECTSI</name>
<dbReference type="Pfam" id="PF02141">
    <property type="entry name" value="DENN"/>
    <property type="match status" value="1"/>
</dbReference>
<feature type="domain" description="UDENN" evidence="3">
    <location>
        <begin position="1"/>
        <end position="455"/>
    </location>
</feature>
<protein>
    <recommendedName>
        <fullName evidence="3">UDENN domain-containing protein</fullName>
    </recommendedName>
</protein>
<evidence type="ECO:0000256" key="1">
    <source>
        <dbReference type="PROSITE-ProRule" id="PRU00708"/>
    </source>
</evidence>
<dbReference type="InterPro" id="IPR005112">
    <property type="entry name" value="dDENN_dom"/>
</dbReference>
<feature type="compositionally biased region" description="Low complexity" evidence="2">
    <location>
        <begin position="1089"/>
        <end position="1107"/>
    </location>
</feature>
<evidence type="ECO:0000259" key="3">
    <source>
        <dbReference type="PROSITE" id="PS50211"/>
    </source>
</evidence>
<dbReference type="InterPro" id="IPR005113">
    <property type="entry name" value="uDENN_dom"/>
</dbReference>
<feature type="compositionally biased region" description="Gly residues" evidence="2">
    <location>
        <begin position="1044"/>
        <end position="1061"/>
    </location>
</feature>
<dbReference type="InterPro" id="IPR002885">
    <property type="entry name" value="PPR_rpt"/>
</dbReference>
<dbReference type="InterPro" id="IPR037516">
    <property type="entry name" value="Tripartite_DENN"/>
</dbReference>
<feature type="compositionally biased region" description="Low complexity" evidence="2">
    <location>
        <begin position="1034"/>
        <end position="1043"/>
    </location>
</feature>
<feature type="compositionally biased region" description="Basic and acidic residues" evidence="2">
    <location>
        <begin position="912"/>
        <end position="925"/>
    </location>
</feature>
<dbReference type="Pfam" id="PF03455">
    <property type="entry name" value="dDENN"/>
    <property type="match status" value="1"/>
</dbReference>
<dbReference type="InterPro" id="IPR043153">
    <property type="entry name" value="DENN_C"/>
</dbReference>
<dbReference type="Proteomes" id="UP000002630">
    <property type="component" value="Linkage Group LG24"/>
</dbReference>
<feature type="compositionally biased region" description="Gly residues" evidence="2">
    <location>
        <begin position="1183"/>
        <end position="1210"/>
    </location>
</feature>
<dbReference type="PROSITE" id="PS50211">
    <property type="entry name" value="DENN"/>
    <property type="match status" value="1"/>
</dbReference>
<organism evidence="4 5">
    <name type="scientific">Ectocarpus siliculosus</name>
    <name type="common">Brown alga</name>
    <name type="synonym">Conferva siliculosa</name>
    <dbReference type="NCBI Taxonomy" id="2880"/>
    <lineage>
        <taxon>Eukaryota</taxon>
        <taxon>Sar</taxon>
        <taxon>Stramenopiles</taxon>
        <taxon>Ochrophyta</taxon>
        <taxon>PX clade</taxon>
        <taxon>Phaeophyceae</taxon>
        <taxon>Ectocarpales</taxon>
        <taxon>Ectocarpaceae</taxon>
        <taxon>Ectocarpus</taxon>
    </lineage>
</organism>
<dbReference type="SMART" id="SM00799">
    <property type="entry name" value="DENN"/>
    <property type="match status" value="1"/>
</dbReference>
<dbReference type="Gene3D" id="1.25.40.10">
    <property type="entry name" value="Tetratricopeptide repeat domain"/>
    <property type="match status" value="1"/>
</dbReference>
<dbReference type="InterPro" id="IPR011990">
    <property type="entry name" value="TPR-like_helical_dom_sf"/>
</dbReference>
<dbReference type="PANTHER" id="PTHR12296">
    <property type="entry name" value="DENN DOMAIN-CONTAINING PROTEIN 4"/>
    <property type="match status" value="1"/>
</dbReference>
<dbReference type="SMART" id="SM00800">
    <property type="entry name" value="uDENN"/>
    <property type="match status" value="1"/>
</dbReference>
<feature type="compositionally biased region" description="Basic and acidic residues" evidence="2">
    <location>
        <begin position="941"/>
        <end position="952"/>
    </location>
</feature>
<evidence type="ECO:0000256" key="2">
    <source>
        <dbReference type="SAM" id="MobiDB-lite"/>
    </source>
</evidence>
<feature type="region of interest" description="Disordered" evidence="2">
    <location>
        <begin position="505"/>
        <end position="579"/>
    </location>
</feature>
<evidence type="ECO:0000313" key="4">
    <source>
        <dbReference type="EMBL" id="CBJ25874.1"/>
    </source>
</evidence>
<feature type="compositionally biased region" description="Low complexity" evidence="2">
    <location>
        <begin position="1062"/>
        <end position="1072"/>
    </location>
</feature>
<dbReference type="EMBL" id="FN649749">
    <property type="protein sequence ID" value="CBJ25874.1"/>
    <property type="molecule type" value="Genomic_DNA"/>
</dbReference>
<dbReference type="GO" id="GO:0031410">
    <property type="term" value="C:cytoplasmic vesicle"/>
    <property type="evidence" value="ECO:0007669"/>
    <property type="project" value="TreeGrafter"/>
</dbReference>
<sequence length="1263" mass="134426">MSGPLHTRFRARVLHRFPGYDHEGNGCAFPTNLPLFCLPGGLKLSLEMTLPTFFTFVHTRANGQHMFGYCLCLHEPLGTRHRIELQGLVDAHNKAASRAEGGENDATEPLTTLDPGREVYAPKCLCLLSTWPYFGPFREWLLNLYRISLSPFQIPLERYVGNFLLEVPTPSPGRVEVLYNMGNTTITFACPPPNKPVAWGSVPFEPLFQCLSHENIVILLTCLLLERSIVLKSSQLSLLTPCAEVLSLVLYPLSWSHVYIPVLPEALLGVLAAPMPFLIGVHRSFVEGTDMDVAPYVVQVDLDNDVVEMGGEEAATMPPLPQKRRSKLLAKLAEHAQLGHCRTPAYRQDVMQKSDLAFSMAIRPCDYDDDELDTPPPDWDAVREAFLRFFVTFLSGYRRCLVYPTKANPNPARLFNVDDYLDKLDRDSRPFAEAMCDTQAFQNFIDARIQPETDDLDVVFFDACIAAKRNRSMLHVTKKSDANFLRPDTFVKAKTVFALTPDTTGLDMTAPARSHESRNEGSTFNKYFGGSSKKGDSGGDGNAGSGEEGGGGRRSSTSLAGRRGVFARSGSSRGGGDDDWSPLCAEATVFAVFIVGFCATIGVDPVRPKRGAGFAPKGSVAVVPGAATTTPGPVASKAGGSGGDDSAVRTVLEEEEEEEKEESVRETASGGIGGGGVKVRKSSRMASFSELKHDVREERLYKANAALMVAFEALEAMREKAPAGEEAVYRSLISACGRCGNSEKAMAVVEMMMSTGIVPDAMVSRCLVDAFAMDDSFTDGGAHPLSLLDWSKFQPKHRDGRRSHEPAGGRTEPTFSFKRMMRRFHDKSETTSNATPSRSPSVATVTDAAVAAAPTKTTTTRFTAKATAGSIVMTPESVTPTRHTSSVASQQDFGILGKPAFSSPCVAKEARDSFGGEFETPERRGSGTAGGTGRGRRRSRLHEEDEDVRRSSDLRIRLERSASPYARRGGMSMIDNGSETCPSCQAELTGGQVRAGWSSDPNDYTTECRAVVDVQAAAVAAAGVPGTGWGEGATAGETGDAVAGSGGSGSRPGSGESGGGAAASATLPAGKGASNGGGGGGGASRRKSSSTSTVGSSSSSSKASAAKGALDTCGRRFVSRFSVHSTAEGWEGTTGPGTPLWCEYLPPWVLRKEFHTILSAYGVQYVCSERFRLGLGPLEDGTGPAGGGAGGAQPPSGGGGDAAWREGGGANASRRSVDRTVFWNLVVHFREYCLPITFLLADAASLASGPASVDAGSALFAAE</sequence>
<dbReference type="GO" id="GO:0032483">
    <property type="term" value="P:regulation of Rab protein signal transduction"/>
    <property type="evidence" value="ECO:0007669"/>
    <property type="project" value="TreeGrafter"/>
</dbReference>
<dbReference type="Gene3D" id="3.40.50.11500">
    <property type="match status" value="1"/>
</dbReference>
<gene>
    <name evidence="4" type="ORF">Esi_0017_0024</name>
</gene>
<dbReference type="Pfam" id="PF03456">
    <property type="entry name" value="uDENN"/>
    <property type="match status" value="1"/>
</dbReference>
<feature type="compositionally biased region" description="Low complexity" evidence="2">
    <location>
        <begin position="554"/>
        <end position="571"/>
    </location>
</feature>
<feature type="region of interest" description="Disordered" evidence="2">
    <location>
        <begin position="1178"/>
        <end position="1211"/>
    </location>
</feature>
<feature type="region of interest" description="Disordered" evidence="2">
    <location>
        <begin position="1024"/>
        <end position="1107"/>
    </location>
</feature>